<dbReference type="AlphaFoldDB" id="A0A699YRF5"/>
<sequence length="133" mass="14789">MPAQASADTPQLLTINCSSGVVGGPSLGNLTRDIAARCENVRFSLAGHTEKGTPLHKPAYCEPTTERRIGGRRHFRAEHPLLPLDWATREYISGKQWVLGCVEDQHQTHTSPRVSQAAVHQDNQPLKTVSWRW</sequence>
<evidence type="ECO:0000313" key="2">
    <source>
        <dbReference type="Proteomes" id="UP000485058"/>
    </source>
</evidence>
<evidence type="ECO:0000313" key="1">
    <source>
        <dbReference type="EMBL" id="GFH12763.1"/>
    </source>
</evidence>
<gene>
    <name evidence="1" type="ORF">HaLaN_08510</name>
</gene>
<keyword evidence="2" id="KW-1185">Reference proteome</keyword>
<dbReference type="EMBL" id="BLLF01000537">
    <property type="protein sequence ID" value="GFH12763.1"/>
    <property type="molecule type" value="Genomic_DNA"/>
</dbReference>
<accession>A0A699YRF5</accession>
<reference evidence="1 2" key="1">
    <citation type="submission" date="2020-02" db="EMBL/GenBank/DDBJ databases">
        <title>Draft genome sequence of Haematococcus lacustris strain NIES-144.</title>
        <authorList>
            <person name="Morimoto D."/>
            <person name="Nakagawa S."/>
            <person name="Yoshida T."/>
            <person name="Sawayama S."/>
        </authorList>
    </citation>
    <scope>NUCLEOTIDE SEQUENCE [LARGE SCALE GENOMIC DNA]</scope>
    <source>
        <strain evidence="1 2">NIES-144</strain>
    </source>
</reference>
<feature type="non-terminal residue" evidence="1">
    <location>
        <position position="133"/>
    </location>
</feature>
<comment type="caution">
    <text evidence="1">The sequence shown here is derived from an EMBL/GenBank/DDBJ whole genome shotgun (WGS) entry which is preliminary data.</text>
</comment>
<feature type="non-terminal residue" evidence="1">
    <location>
        <position position="1"/>
    </location>
</feature>
<protein>
    <submittedName>
        <fullName evidence="1">Uncharacterized protein</fullName>
    </submittedName>
</protein>
<name>A0A699YRF5_HAELA</name>
<proteinExistence type="predicted"/>
<organism evidence="1 2">
    <name type="scientific">Haematococcus lacustris</name>
    <name type="common">Green alga</name>
    <name type="synonym">Haematococcus pluvialis</name>
    <dbReference type="NCBI Taxonomy" id="44745"/>
    <lineage>
        <taxon>Eukaryota</taxon>
        <taxon>Viridiplantae</taxon>
        <taxon>Chlorophyta</taxon>
        <taxon>core chlorophytes</taxon>
        <taxon>Chlorophyceae</taxon>
        <taxon>CS clade</taxon>
        <taxon>Chlamydomonadales</taxon>
        <taxon>Haematococcaceae</taxon>
        <taxon>Haematococcus</taxon>
    </lineage>
</organism>
<dbReference type="Proteomes" id="UP000485058">
    <property type="component" value="Unassembled WGS sequence"/>
</dbReference>